<dbReference type="Proteomes" id="UP000680038">
    <property type="component" value="Unassembled WGS sequence"/>
</dbReference>
<feature type="signal peptide" evidence="1">
    <location>
        <begin position="1"/>
        <end position="25"/>
    </location>
</feature>
<reference evidence="2" key="1">
    <citation type="submission" date="2021-04" db="EMBL/GenBank/DDBJ databases">
        <authorList>
            <person name="Rodrigo-Torres L."/>
            <person name="Arahal R. D."/>
            <person name="Lucena T."/>
        </authorList>
    </citation>
    <scope>NUCLEOTIDE SEQUENCE</scope>
    <source>
        <strain evidence="2">CECT 9275</strain>
    </source>
</reference>
<evidence type="ECO:0000313" key="2">
    <source>
        <dbReference type="EMBL" id="CAG5000570.1"/>
    </source>
</evidence>
<protein>
    <recommendedName>
        <fullName evidence="4">C1q domain-containing protein</fullName>
    </recommendedName>
</protein>
<keyword evidence="3" id="KW-1185">Reference proteome</keyword>
<dbReference type="RefSeq" id="WP_215239120.1">
    <property type="nucleotide sequence ID" value="NZ_CAJRAF010000002.1"/>
</dbReference>
<proteinExistence type="predicted"/>
<evidence type="ECO:0000256" key="1">
    <source>
        <dbReference type="SAM" id="SignalP"/>
    </source>
</evidence>
<dbReference type="AlphaFoldDB" id="A0A916JFR4"/>
<dbReference type="InterPro" id="IPR008983">
    <property type="entry name" value="Tumour_necrosis_fac-like_dom"/>
</dbReference>
<dbReference type="SUPFAM" id="SSF49842">
    <property type="entry name" value="TNF-like"/>
    <property type="match status" value="1"/>
</dbReference>
<name>A0A916JFR4_9BACT</name>
<feature type="chain" id="PRO_5037872012" description="C1q domain-containing protein" evidence="1">
    <location>
        <begin position="26"/>
        <end position="234"/>
    </location>
</feature>
<organism evidence="2 3">
    <name type="scientific">Dyadobacter helix</name>
    <dbReference type="NCBI Taxonomy" id="2822344"/>
    <lineage>
        <taxon>Bacteria</taxon>
        <taxon>Pseudomonadati</taxon>
        <taxon>Bacteroidota</taxon>
        <taxon>Cytophagia</taxon>
        <taxon>Cytophagales</taxon>
        <taxon>Spirosomataceae</taxon>
        <taxon>Dyadobacter</taxon>
    </lineage>
</organism>
<comment type="caution">
    <text evidence="2">The sequence shown here is derived from an EMBL/GenBank/DDBJ whole genome shotgun (WGS) entry which is preliminary data.</text>
</comment>
<evidence type="ECO:0008006" key="4">
    <source>
        <dbReference type="Google" id="ProtNLM"/>
    </source>
</evidence>
<dbReference type="Gene3D" id="2.60.120.40">
    <property type="match status" value="1"/>
</dbReference>
<gene>
    <name evidence="2" type="ORF">DYBT9275_02489</name>
</gene>
<accession>A0A916JFR4</accession>
<sequence>MKKLSKSLFASVLTAALCSSLTLCAQVKIGTNPETIEATSNLEVEASTAGRKVKVDNTSGQLTISDGTQGTGKVLTSDATGGASWQDKDVLCNSFEASRTSQTIATGASTTLIPTTENFDPSNAYNVATGVYTVPEDGVYVFTGSANDGGSATGVRNSIISILSDVKGNLTLANSADLAYTKGIWLSVSAITKAVAGEKITLKYSVAHVSGTNPTNINIGAIRFAGSRMDCNTN</sequence>
<dbReference type="EMBL" id="CAJRAF010000002">
    <property type="protein sequence ID" value="CAG5000570.1"/>
    <property type="molecule type" value="Genomic_DNA"/>
</dbReference>
<keyword evidence="1" id="KW-0732">Signal</keyword>
<evidence type="ECO:0000313" key="3">
    <source>
        <dbReference type="Proteomes" id="UP000680038"/>
    </source>
</evidence>